<keyword evidence="2" id="KW-0805">Transcription regulation</keyword>
<dbReference type="SUPFAM" id="SSF53850">
    <property type="entry name" value="Periplasmic binding protein-like II"/>
    <property type="match status" value="1"/>
</dbReference>
<evidence type="ECO:0000313" key="7">
    <source>
        <dbReference type="Proteomes" id="UP000602647"/>
    </source>
</evidence>
<comment type="similarity">
    <text evidence="1">Belongs to the LysR transcriptional regulatory family.</text>
</comment>
<dbReference type="RefSeq" id="WP_187303859.1">
    <property type="nucleotide sequence ID" value="NZ_JACRYT010000018.1"/>
</dbReference>
<dbReference type="GO" id="GO:0005829">
    <property type="term" value="C:cytosol"/>
    <property type="evidence" value="ECO:0007669"/>
    <property type="project" value="TreeGrafter"/>
</dbReference>
<keyword evidence="3" id="KW-0238">DNA-binding</keyword>
<dbReference type="InterPro" id="IPR005119">
    <property type="entry name" value="LysR_subst-bd"/>
</dbReference>
<dbReference type="Pfam" id="PF03466">
    <property type="entry name" value="LysR_substrate"/>
    <property type="match status" value="1"/>
</dbReference>
<evidence type="ECO:0000256" key="3">
    <source>
        <dbReference type="ARBA" id="ARBA00023125"/>
    </source>
</evidence>
<evidence type="ECO:0000256" key="1">
    <source>
        <dbReference type="ARBA" id="ARBA00009437"/>
    </source>
</evidence>
<dbReference type="InterPro" id="IPR000847">
    <property type="entry name" value="LysR_HTH_N"/>
</dbReference>
<name>A0A923NKG1_9FIRM</name>
<feature type="domain" description="HTH lysR-type" evidence="5">
    <location>
        <begin position="1"/>
        <end position="58"/>
    </location>
</feature>
<keyword evidence="4" id="KW-0804">Transcription</keyword>
<evidence type="ECO:0000259" key="5">
    <source>
        <dbReference type="PROSITE" id="PS50931"/>
    </source>
</evidence>
<dbReference type="GO" id="GO:0003700">
    <property type="term" value="F:DNA-binding transcription factor activity"/>
    <property type="evidence" value="ECO:0007669"/>
    <property type="project" value="InterPro"/>
</dbReference>
<comment type="caution">
    <text evidence="6">The sequence shown here is derived from an EMBL/GenBank/DDBJ whole genome shotgun (WGS) entry which is preliminary data.</text>
</comment>
<dbReference type="GO" id="GO:0003677">
    <property type="term" value="F:DNA binding"/>
    <property type="evidence" value="ECO:0007669"/>
    <property type="project" value="UniProtKB-KW"/>
</dbReference>
<dbReference type="CDD" id="cd05466">
    <property type="entry name" value="PBP2_LTTR_substrate"/>
    <property type="match status" value="1"/>
</dbReference>
<dbReference type="Gene3D" id="3.40.190.290">
    <property type="match status" value="1"/>
</dbReference>
<reference evidence="6" key="1">
    <citation type="submission" date="2020-08" db="EMBL/GenBank/DDBJ databases">
        <title>Genome public.</title>
        <authorList>
            <person name="Liu C."/>
            <person name="Sun Q."/>
        </authorList>
    </citation>
    <scope>NUCLEOTIDE SEQUENCE</scope>
    <source>
        <strain evidence="6">BX12</strain>
    </source>
</reference>
<dbReference type="PANTHER" id="PTHR30419">
    <property type="entry name" value="HTH-TYPE TRANSCRIPTIONAL REGULATOR YBHD"/>
    <property type="match status" value="1"/>
</dbReference>
<accession>A0A923NKG1</accession>
<evidence type="ECO:0000256" key="2">
    <source>
        <dbReference type="ARBA" id="ARBA00023015"/>
    </source>
</evidence>
<dbReference type="AlphaFoldDB" id="A0A923NKG1"/>
<dbReference type="EMBL" id="JACRYT010000018">
    <property type="protein sequence ID" value="MBC6680761.1"/>
    <property type="molecule type" value="Genomic_DNA"/>
</dbReference>
<dbReference type="Gene3D" id="1.10.10.10">
    <property type="entry name" value="Winged helix-like DNA-binding domain superfamily/Winged helix DNA-binding domain"/>
    <property type="match status" value="1"/>
</dbReference>
<dbReference type="PANTHER" id="PTHR30419:SF8">
    <property type="entry name" value="NITROGEN ASSIMILATION TRANSCRIPTIONAL ACTIVATOR-RELATED"/>
    <property type="match status" value="1"/>
</dbReference>
<organism evidence="6 7">
    <name type="scientific">Zhenpiania hominis</name>
    <dbReference type="NCBI Taxonomy" id="2763644"/>
    <lineage>
        <taxon>Bacteria</taxon>
        <taxon>Bacillati</taxon>
        <taxon>Bacillota</taxon>
        <taxon>Clostridia</taxon>
        <taxon>Peptostreptococcales</taxon>
        <taxon>Anaerovoracaceae</taxon>
        <taxon>Zhenpiania</taxon>
    </lineage>
</organism>
<dbReference type="InterPro" id="IPR036388">
    <property type="entry name" value="WH-like_DNA-bd_sf"/>
</dbReference>
<sequence length="303" mass="34407">MEIRVLRYFLAVAREETISGAAEALHVTQPTLSRQLMDLEKELGKKLLIRGNRKITLTEEGVFFRKRAQEIIELVDKTANDFHADDDFISGSVHIGGGETDAMRLIAGAVKKMEGKYPHIQYHIFSGNGDEVKEKLDMGLLDFGVLIEPADIQKYDYLKLPRQDTWGLLMRKDSPLAERRLIHPEDLASLPLLCSRQTLVENTMAGWLGFDYEKLNIRATYNLIYNAALMVEEGVGYALALDKLVNTTGDSPLCFRPLSPPLKANLNLVWKKYQVFSKAAEKFLQQVQEEIRLCLRNPDKNIL</sequence>
<dbReference type="FunFam" id="1.10.10.10:FF:000001">
    <property type="entry name" value="LysR family transcriptional regulator"/>
    <property type="match status" value="1"/>
</dbReference>
<protein>
    <submittedName>
        <fullName evidence="6">LysR family transcriptional regulator</fullName>
    </submittedName>
</protein>
<dbReference type="InterPro" id="IPR050950">
    <property type="entry name" value="HTH-type_LysR_regulators"/>
</dbReference>
<evidence type="ECO:0000256" key="4">
    <source>
        <dbReference type="ARBA" id="ARBA00023163"/>
    </source>
</evidence>
<dbReference type="PROSITE" id="PS50931">
    <property type="entry name" value="HTH_LYSR"/>
    <property type="match status" value="1"/>
</dbReference>
<dbReference type="PRINTS" id="PR00039">
    <property type="entry name" value="HTHLYSR"/>
</dbReference>
<dbReference type="SUPFAM" id="SSF46785">
    <property type="entry name" value="Winged helix' DNA-binding domain"/>
    <property type="match status" value="1"/>
</dbReference>
<evidence type="ECO:0000313" key="6">
    <source>
        <dbReference type="EMBL" id="MBC6680761.1"/>
    </source>
</evidence>
<proteinExistence type="inferred from homology"/>
<dbReference type="Pfam" id="PF00126">
    <property type="entry name" value="HTH_1"/>
    <property type="match status" value="1"/>
</dbReference>
<gene>
    <name evidence="6" type="ORF">H9L42_13105</name>
</gene>
<keyword evidence="7" id="KW-1185">Reference proteome</keyword>
<dbReference type="Proteomes" id="UP000602647">
    <property type="component" value="Unassembled WGS sequence"/>
</dbReference>
<dbReference type="InterPro" id="IPR036390">
    <property type="entry name" value="WH_DNA-bd_sf"/>
</dbReference>